<evidence type="ECO:0000313" key="2">
    <source>
        <dbReference type="Proteomes" id="UP000001075"/>
    </source>
</evidence>
<dbReference type="EMBL" id="JH000326">
    <property type="protein sequence ID" value="EGW06043.1"/>
    <property type="molecule type" value="Genomic_DNA"/>
</dbReference>
<sequence length="77" mass="8572">MVEGKTCLCHTETGVGTDPNDRHCPHYLNSPRPEDQSTCLGTKTLFKPAVQALYVKCPCYVYKYCCLVHFADGGVEM</sequence>
<dbReference type="InParanoid" id="G3HFC8"/>
<dbReference type="AlphaFoldDB" id="G3HFC8"/>
<gene>
    <name evidence="1" type="ORF">I79_009284</name>
</gene>
<name>G3HFC8_CRIGR</name>
<dbReference type="Proteomes" id="UP000001075">
    <property type="component" value="Unassembled WGS sequence"/>
</dbReference>
<proteinExistence type="predicted"/>
<accession>G3HFC8</accession>
<evidence type="ECO:0000313" key="1">
    <source>
        <dbReference type="EMBL" id="EGW06043.1"/>
    </source>
</evidence>
<reference evidence="2" key="1">
    <citation type="journal article" date="2011" name="Nat. Biotechnol.">
        <title>The genomic sequence of the Chinese hamster ovary (CHO)-K1 cell line.</title>
        <authorList>
            <person name="Xu X."/>
            <person name="Nagarajan H."/>
            <person name="Lewis N.E."/>
            <person name="Pan S."/>
            <person name="Cai Z."/>
            <person name="Liu X."/>
            <person name="Chen W."/>
            <person name="Xie M."/>
            <person name="Wang W."/>
            <person name="Hammond S."/>
            <person name="Andersen M.R."/>
            <person name="Neff N."/>
            <person name="Passarelli B."/>
            <person name="Koh W."/>
            <person name="Fan H.C."/>
            <person name="Wang J."/>
            <person name="Gui Y."/>
            <person name="Lee K.H."/>
            <person name="Betenbaugh M.J."/>
            <person name="Quake S.R."/>
            <person name="Famili I."/>
            <person name="Palsson B.O."/>
            <person name="Wang J."/>
        </authorList>
    </citation>
    <scope>NUCLEOTIDE SEQUENCE [LARGE SCALE GENOMIC DNA]</scope>
    <source>
        <strain evidence="2">CHO K1 cell line</strain>
    </source>
</reference>
<protein>
    <submittedName>
        <fullName evidence="1">Uncharacterized protein</fullName>
    </submittedName>
</protein>
<organism evidence="1 2">
    <name type="scientific">Cricetulus griseus</name>
    <name type="common">Chinese hamster</name>
    <name type="synonym">Cricetulus barabensis griseus</name>
    <dbReference type="NCBI Taxonomy" id="10029"/>
    <lineage>
        <taxon>Eukaryota</taxon>
        <taxon>Metazoa</taxon>
        <taxon>Chordata</taxon>
        <taxon>Craniata</taxon>
        <taxon>Vertebrata</taxon>
        <taxon>Euteleostomi</taxon>
        <taxon>Mammalia</taxon>
        <taxon>Eutheria</taxon>
        <taxon>Euarchontoglires</taxon>
        <taxon>Glires</taxon>
        <taxon>Rodentia</taxon>
        <taxon>Myomorpha</taxon>
        <taxon>Muroidea</taxon>
        <taxon>Cricetidae</taxon>
        <taxon>Cricetinae</taxon>
        <taxon>Cricetulus</taxon>
    </lineage>
</organism>